<dbReference type="GO" id="GO:0016705">
    <property type="term" value="F:oxidoreductase activity, acting on paired donors, with incorporation or reduction of molecular oxygen"/>
    <property type="evidence" value="ECO:0007669"/>
    <property type="project" value="UniProtKB-ARBA"/>
</dbReference>
<evidence type="ECO:0000256" key="4">
    <source>
        <dbReference type="ARBA" id="ARBA00023004"/>
    </source>
</evidence>
<dbReference type="AlphaFoldDB" id="A0A4P6K6Z2"/>
<dbReference type="GO" id="GO:0046872">
    <property type="term" value="F:metal ion binding"/>
    <property type="evidence" value="ECO:0007669"/>
    <property type="project" value="UniProtKB-KW"/>
</dbReference>
<dbReference type="OrthoDB" id="9795104at2"/>
<dbReference type="Pfam" id="PF13806">
    <property type="entry name" value="Rieske_2"/>
    <property type="match status" value="1"/>
</dbReference>
<dbReference type="GO" id="GO:0042128">
    <property type="term" value="P:nitrate assimilation"/>
    <property type="evidence" value="ECO:0007669"/>
    <property type="project" value="UniProtKB-KW"/>
</dbReference>
<keyword evidence="4" id="KW-0408">Iron</keyword>
<dbReference type="GO" id="GO:0004497">
    <property type="term" value="F:monooxygenase activity"/>
    <property type="evidence" value="ECO:0007669"/>
    <property type="project" value="UniProtKB-ARBA"/>
</dbReference>
<reference evidence="8 9" key="1">
    <citation type="submission" date="2019-01" db="EMBL/GenBank/DDBJ databases">
        <title>Ktedonosporobacter rubrisoli SCAWS-G2.</title>
        <authorList>
            <person name="Huang Y."/>
            <person name="Yan B."/>
        </authorList>
    </citation>
    <scope>NUCLEOTIDE SEQUENCE [LARGE SCALE GENOMIC DNA]</scope>
    <source>
        <strain evidence="8 9">SCAWS-G2</strain>
    </source>
</reference>
<dbReference type="PANTHER" id="PTHR21496">
    <property type="entry name" value="FERREDOXIN-RELATED"/>
    <property type="match status" value="1"/>
</dbReference>
<evidence type="ECO:0000313" key="9">
    <source>
        <dbReference type="Proteomes" id="UP000290365"/>
    </source>
</evidence>
<name>A0A4P6K6Z2_KTERU</name>
<evidence type="ECO:0000256" key="6">
    <source>
        <dbReference type="ARBA" id="ARBA00023063"/>
    </source>
</evidence>
<evidence type="ECO:0000256" key="1">
    <source>
        <dbReference type="ARBA" id="ARBA00022714"/>
    </source>
</evidence>
<keyword evidence="5" id="KW-0411">Iron-sulfur</keyword>
<keyword evidence="6" id="KW-0534">Nitrate assimilation</keyword>
<gene>
    <name evidence="8" type="ORF">EPA93_43945</name>
</gene>
<protein>
    <submittedName>
        <fullName evidence="8">Rieske (2Fe-2S) protein</fullName>
    </submittedName>
</protein>
<dbReference type="GO" id="GO:0051537">
    <property type="term" value="F:2 iron, 2 sulfur cluster binding"/>
    <property type="evidence" value="ECO:0007669"/>
    <property type="project" value="UniProtKB-KW"/>
</dbReference>
<keyword evidence="2" id="KW-0479">Metal-binding</keyword>
<proteinExistence type="predicted"/>
<dbReference type="Gene3D" id="2.102.10.10">
    <property type="entry name" value="Rieske [2Fe-2S] iron-sulphur domain"/>
    <property type="match status" value="1"/>
</dbReference>
<dbReference type="Proteomes" id="UP000290365">
    <property type="component" value="Chromosome"/>
</dbReference>
<keyword evidence="3" id="KW-0560">Oxidoreductase</keyword>
<dbReference type="InterPro" id="IPR012748">
    <property type="entry name" value="Rieske-like_NirD"/>
</dbReference>
<dbReference type="PANTHER" id="PTHR21496:SF23">
    <property type="entry name" value="3-PHENYLPROPIONATE_CINNAMIC ACID DIOXYGENASE FERREDOXIN SUBUNIT"/>
    <property type="match status" value="1"/>
</dbReference>
<accession>A0A4P6K6Z2</accession>
<evidence type="ECO:0000256" key="3">
    <source>
        <dbReference type="ARBA" id="ARBA00023002"/>
    </source>
</evidence>
<evidence type="ECO:0000256" key="5">
    <source>
        <dbReference type="ARBA" id="ARBA00023014"/>
    </source>
</evidence>
<dbReference type="InterPro" id="IPR036922">
    <property type="entry name" value="Rieske_2Fe-2S_sf"/>
</dbReference>
<dbReference type="PROSITE" id="PS51296">
    <property type="entry name" value="RIESKE"/>
    <property type="match status" value="1"/>
</dbReference>
<keyword evidence="9" id="KW-1185">Reference proteome</keyword>
<dbReference type="SUPFAM" id="SSF50022">
    <property type="entry name" value="ISP domain"/>
    <property type="match status" value="1"/>
</dbReference>
<organism evidence="8 9">
    <name type="scientific">Ktedonosporobacter rubrisoli</name>
    <dbReference type="NCBI Taxonomy" id="2509675"/>
    <lineage>
        <taxon>Bacteria</taxon>
        <taxon>Bacillati</taxon>
        <taxon>Chloroflexota</taxon>
        <taxon>Ktedonobacteria</taxon>
        <taxon>Ktedonobacterales</taxon>
        <taxon>Ktedonosporobacteraceae</taxon>
        <taxon>Ktedonosporobacter</taxon>
    </lineage>
</organism>
<dbReference type="InterPro" id="IPR017941">
    <property type="entry name" value="Rieske_2Fe-2S"/>
</dbReference>
<dbReference type="KEGG" id="kbs:EPA93_43945"/>
<sequence length="108" mass="11440">MLPDEKVIYNLGSIDRIPAGEGRTFLVENTAIAIFHARDGKLYATQASCPHKGGPLSDGLVGSGKVICPLHAYTFDLSTGTALNNACSGLMTYAVTRSDNGEILLNLE</sequence>
<keyword evidence="1" id="KW-0001">2Fe-2S</keyword>
<evidence type="ECO:0000259" key="7">
    <source>
        <dbReference type="PROSITE" id="PS51296"/>
    </source>
</evidence>
<evidence type="ECO:0000256" key="2">
    <source>
        <dbReference type="ARBA" id="ARBA00022723"/>
    </source>
</evidence>
<evidence type="ECO:0000313" key="8">
    <source>
        <dbReference type="EMBL" id="QBD83773.1"/>
    </source>
</evidence>
<feature type="domain" description="Rieske" evidence="7">
    <location>
        <begin position="9"/>
        <end position="104"/>
    </location>
</feature>
<dbReference type="EMBL" id="CP035758">
    <property type="protein sequence ID" value="QBD83773.1"/>
    <property type="molecule type" value="Genomic_DNA"/>
</dbReference>
<dbReference type="GO" id="GO:0008942">
    <property type="term" value="F:nitrite reductase [NAD(P)H] activity"/>
    <property type="evidence" value="ECO:0007669"/>
    <property type="project" value="InterPro"/>
</dbReference>